<feature type="chain" id="PRO_5044228895" evidence="1">
    <location>
        <begin position="33"/>
        <end position="608"/>
    </location>
</feature>
<dbReference type="Pfam" id="PF19580">
    <property type="entry name" value="Exo_endo_phos_3"/>
    <property type="match status" value="1"/>
</dbReference>
<dbReference type="PANTHER" id="PTHR42834:SF1">
    <property type="entry name" value="ENDONUCLEASE_EXONUCLEASE_PHOSPHATASE FAMILY PROTEIN (AFU_ORTHOLOGUE AFUA_3G09210)"/>
    <property type="match status" value="1"/>
</dbReference>
<feature type="signal peptide" evidence="1">
    <location>
        <begin position="1"/>
        <end position="32"/>
    </location>
</feature>
<reference evidence="3" key="1">
    <citation type="submission" date="2024-07" db="EMBL/GenBank/DDBJ databases">
        <authorList>
            <person name="Yu S.T."/>
        </authorList>
    </citation>
    <scope>NUCLEOTIDE SEQUENCE</scope>
    <source>
        <strain evidence="3">R39</strain>
    </source>
</reference>
<dbReference type="CDD" id="cd04486">
    <property type="entry name" value="YhcR_OBF_like"/>
    <property type="match status" value="1"/>
</dbReference>
<proteinExistence type="predicted"/>
<evidence type="ECO:0000259" key="2">
    <source>
        <dbReference type="Pfam" id="PF19580"/>
    </source>
</evidence>
<dbReference type="GO" id="GO:0004519">
    <property type="term" value="F:endonuclease activity"/>
    <property type="evidence" value="ECO:0007669"/>
    <property type="project" value="UniProtKB-KW"/>
</dbReference>
<dbReference type="Gene3D" id="3.60.10.10">
    <property type="entry name" value="Endonuclease/exonuclease/phosphatase"/>
    <property type="match status" value="1"/>
</dbReference>
<sequence>MPSRSSARLAALTVAAVCSAASAVALTSPAQADGLRIHDVQGTTRISPYAGQKVTDVPGIVTGTRTYGSSRGFWIQDPTPDDNPATSEGVFVFTSSTPKVAVGDSVTVTGTVSEYVPGGASSGNQSLTEITKPTVTTVSTGDAVPAPVVIDKKSVPSAYTPAGDPAAGGSVNGLTLQPKKYALDYYESLEGMNVQVKDARVVTATDPYAELWVTVKPHENRTVRGGSLYRSYRDQNTGRLQIQSLGPTAGFPVANVGDTLTGATTGPMDYNQYGGYTLVANTLGTLKSGGLQRETTKKQSHGELAVATYNVENLDPSDGTFAAHAAAIVNNLQSPDIVSLEEIQDNNGAKDDGTVAADVTVNKLIDAIVAAGGPKYDWRSIDPVNDQDGGEPGGNIRQVFLFNPERVSFVDRAGGDSTTAVGVTDVHGKAQLTASPGRVDPADPAWKTSRKPLAGEFVFHGKTVFVIANHLNSKGGDQGLTSQYQPVVRSSETQRHAQATLVNAFVKSILDVQKDAEVIALGDMNDFDFSGTTKILENGGALWSAIQSLPTKERYTYDYQGNEQVLDQILISREIRRDGDFEYDSVHINSEFHDQISDHDPQVLRFRP</sequence>
<accession>A0AB39QJ36</accession>
<evidence type="ECO:0000256" key="1">
    <source>
        <dbReference type="SAM" id="SignalP"/>
    </source>
</evidence>
<dbReference type="SUPFAM" id="SSF56219">
    <property type="entry name" value="DNase I-like"/>
    <property type="match status" value="1"/>
</dbReference>
<dbReference type="RefSeq" id="WP_369222069.1">
    <property type="nucleotide sequence ID" value="NZ_CP163441.1"/>
</dbReference>
<dbReference type="PANTHER" id="PTHR42834">
    <property type="entry name" value="ENDONUCLEASE/EXONUCLEASE/PHOSPHATASE FAMILY PROTEIN (AFU_ORTHOLOGUE AFUA_3G09210)"/>
    <property type="match status" value="1"/>
</dbReference>
<feature type="domain" description="Endonuclease/exonuclease/phosphatase" evidence="2">
    <location>
        <begin position="439"/>
        <end position="586"/>
    </location>
</feature>
<gene>
    <name evidence="3" type="ORF">AB5J52_11055</name>
</gene>
<keyword evidence="3" id="KW-0540">Nuclease</keyword>
<dbReference type="AlphaFoldDB" id="A0AB39QJ36"/>
<keyword evidence="3" id="KW-0378">Hydrolase</keyword>
<dbReference type="InterPro" id="IPR005135">
    <property type="entry name" value="Endo/exonuclease/phosphatase"/>
</dbReference>
<name>A0AB39QJ36_9ACTN</name>
<keyword evidence="1" id="KW-0732">Signal</keyword>
<protein>
    <submittedName>
        <fullName evidence="3">Endonuclease/exonuclease/phosphatase family protein</fullName>
    </submittedName>
</protein>
<organism evidence="3">
    <name type="scientific">Streptomyces sp. R39</name>
    <dbReference type="NCBI Taxonomy" id="3238631"/>
    <lineage>
        <taxon>Bacteria</taxon>
        <taxon>Bacillati</taxon>
        <taxon>Actinomycetota</taxon>
        <taxon>Actinomycetes</taxon>
        <taxon>Kitasatosporales</taxon>
        <taxon>Streptomycetaceae</taxon>
        <taxon>Streptomyces</taxon>
    </lineage>
</organism>
<evidence type="ECO:0000313" key="3">
    <source>
        <dbReference type="EMBL" id="XDQ42751.1"/>
    </source>
</evidence>
<keyword evidence="3" id="KW-0255">Endonuclease</keyword>
<dbReference type="EMBL" id="CP163441">
    <property type="protein sequence ID" value="XDQ42751.1"/>
    <property type="molecule type" value="Genomic_DNA"/>
</dbReference>
<dbReference type="InterPro" id="IPR036691">
    <property type="entry name" value="Endo/exonu/phosph_ase_sf"/>
</dbReference>